<accession>A0ABW6HN24</accession>
<keyword evidence="3" id="KW-1185">Reference proteome</keyword>
<protein>
    <submittedName>
        <fullName evidence="2">Uncharacterized protein</fullName>
    </submittedName>
</protein>
<keyword evidence="1" id="KW-0472">Membrane</keyword>
<reference evidence="2 3" key="1">
    <citation type="submission" date="2024-06" db="EMBL/GenBank/DDBJ databases">
        <title>Flavobacterium spp. isolated from glacier.</title>
        <authorList>
            <person name="Han D."/>
        </authorList>
    </citation>
    <scope>NUCLEOTIDE SEQUENCE [LARGE SCALE GENOMIC DNA]</scope>
    <source>
        <strain evidence="2 3">LB3P45</strain>
    </source>
</reference>
<evidence type="ECO:0000256" key="1">
    <source>
        <dbReference type="SAM" id="Phobius"/>
    </source>
</evidence>
<evidence type="ECO:0000313" key="2">
    <source>
        <dbReference type="EMBL" id="MFE3848245.1"/>
    </source>
</evidence>
<name>A0ABW6HN24_9FLAO</name>
<comment type="caution">
    <text evidence="2">The sequence shown here is derived from an EMBL/GenBank/DDBJ whole genome shotgun (WGS) entry which is preliminary data.</text>
</comment>
<dbReference type="EMBL" id="JBHZQA010000005">
    <property type="protein sequence ID" value="MFE3848245.1"/>
    <property type="molecule type" value="Genomic_DNA"/>
</dbReference>
<organism evidence="2 3">
    <name type="scientific">Flavobacterium fructosi</name>
    <dbReference type="NCBI Taxonomy" id="3230416"/>
    <lineage>
        <taxon>Bacteria</taxon>
        <taxon>Pseudomonadati</taxon>
        <taxon>Bacteroidota</taxon>
        <taxon>Flavobacteriia</taxon>
        <taxon>Flavobacteriales</taxon>
        <taxon>Flavobacteriaceae</taxon>
        <taxon>Flavobacterium</taxon>
    </lineage>
</organism>
<dbReference type="Proteomes" id="UP001600039">
    <property type="component" value="Unassembled WGS sequence"/>
</dbReference>
<keyword evidence="1" id="KW-1133">Transmembrane helix</keyword>
<gene>
    <name evidence="2" type="ORF">ACFX5D_09765</name>
</gene>
<keyword evidence="1" id="KW-0812">Transmembrane</keyword>
<sequence length="70" mass="6983">MILFSVAVVTMPLLSEVATQHSDAWAIAANHGVENTSVDGAIVLGAAVNIGWALGALCGVQLVVGIVVAA</sequence>
<evidence type="ECO:0000313" key="3">
    <source>
        <dbReference type="Proteomes" id="UP001600039"/>
    </source>
</evidence>
<feature type="transmembrane region" description="Helical" evidence="1">
    <location>
        <begin position="42"/>
        <end position="69"/>
    </location>
</feature>
<proteinExistence type="predicted"/>